<dbReference type="InterPro" id="IPR050706">
    <property type="entry name" value="Cyclic-di-GMP_PDE-like"/>
</dbReference>
<evidence type="ECO:0000256" key="8">
    <source>
        <dbReference type="ARBA" id="ARBA00023136"/>
    </source>
</evidence>
<dbReference type="Pfam" id="PF00563">
    <property type="entry name" value="EAL"/>
    <property type="match status" value="1"/>
</dbReference>
<dbReference type="OrthoDB" id="675397at2"/>
<dbReference type="Gene3D" id="3.20.20.450">
    <property type="entry name" value="EAL domain"/>
    <property type="match status" value="1"/>
</dbReference>
<keyword evidence="3" id="KW-1003">Cell membrane</keyword>
<comment type="caution">
    <text evidence="12">The sequence shown here is derived from an EMBL/GenBank/DDBJ whole genome shotgun (WGS) entry which is preliminary data.</text>
</comment>
<dbReference type="CDD" id="cd01948">
    <property type="entry name" value="EAL"/>
    <property type="match status" value="1"/>
</dbReference>
<evidence type="ECO:0000256" key="1">
    <source>
        <dbReference type="ARBA" id="ARBA00004651"/>
    </source>
</evidence>
<dbReference type="EMBL" id="RJVQ01000001">
    <property type="protein sequence ID" value="RQW64631.1"/>
    <property type="molecule type" value="Genomic_DNA"/>
</dbReference>
<evidence type="ECO:0000256" key="6">
    <source>
        <dbReference type="ARBA" id="ARBA00022801"/>
    </source>
</evidence>
<dbReference type="SUPFAM" id="SSF141868">
    <property type="entry name" value="EAL domain-like"/>
    <property type="match status" value="1"/>
</dbReference>
<dbReference type="RefSeq" id="WP_124935281.1">
    <property type="nucleotide sequence ID" value="NZ_RJVQ01000001.1"/>
</dbReference>
<evidence type="ECO:0000313" key="12">
    <source>
        <dbReference type="EMBL" id="RQW64631.1"/>
    </source>
</evidence>
<evidence type="ECO:0000259" key="11">
    <source>
        <dbReference type="PROSITE" id="PS50883"/>
    </source>
</evidence>
<dbReference type="PANTHER" id="PTHR33121:SF79">
    <property type="entry name" value="CYCLIC DI-GMP PHOSPHODIESTERASE PDED-RELATED"/>
    <property type="match status" value="1"/>
</dbReference>
<comment type="subcellular location">
    <subcellularLocation>
        <location evidence="1">Cell membrane</location>
        <topology evidence="1">Multi-pass membrane protein</topology>
    </subcellularLocation>
</comment>
<keyword evidence="4" id="KW-0973">c-di-GMP</keyword>
<dbReference type="PROSITE" id="PS50883">
    <property type="entry name" value="EAL"/>
    <property type="match status" value="1"/>
</dbReference>
<evidence type="ECO:0000256" key="7">
    <source>
        <dbReference type="ARBA" id="ARBA00022989"/>
    </source>
</evidence>
<protein>
    <recommendedName>
        <fullName evidence="2">cyclic-guanylate-specific phosphodiesterase</fullName>
        <ecNumber evidence="2">3.1.4.52</ecNumber>
    </recommendedName>
</protein>
<feature type="transmembrane region" description="Helical" evidence="10">
    <location>
        <begin position="228"/>
        <end position="254"/>
    </location>
</feature>
<keyword evidence="8 10" id="KW-0472">Membrane</keyword>
<evidence type="ECO:0000256" key="4">
    <source>
        <dbReference type="ARBA" id="ARBA00022636"/>
    </source>
</evidence>
<sequence>MSRKREAILMSQYKIGRLSVVVVSFAILITIANIVTYTFQRNEQNQFAKGLLSHAESVTNQLASSLLQIKQNQLSVCDNETINQLRVISNKLPYVYDLGIEDKNQVICTANWGVLEKPFTLPENKLTTPSGYHLYSNLHRVFPINLVHDITRLNQGIAFTIPDAFKRFEESQPDFSFEIKIKDREHVFVFYQSQNQVTSSFSHLKLNTTTCSTMYSYCVNTFNKRAGIFYYSTNISTSIILLCLAVSFLLTYSYQSYRDKRRSMEFRLRKAIANDKIYMEYQPIICVESGRIIGVESLIRWHDEIFGRVSPELFLSVAHKLSLYPNISDISTVKSIGDMAEILQEDASFSLSLNVDSFEIQSDNYLDFLHSVVSKFGISTSQIKIEITERIGLPLCELAAFSKKAREHGFNVALDDFGTGVANLVWLTEIDFNVIKIDRIFTQSLTNDMKQKMIFAILDLIDGLNKTVIFEGVETKAEYDLIKSRSPEALVQGWYFYKSLPKQEIRELLVKQDA</sequence>
<comment type="catalytic activity">
    <reaction evidence="9">
        <text>3',3'-c-di-GMP + H2O = 5'-phosphoguanylyl(3'-&gt;5')guanosine + H(+)</text>
        <dbReference type="Rhea" id="RHEA:24902"/>
        <dbReference type="ChEBI" id="CHEBI:15377"/>
        <dbReference type="ChEBI" id="CHEBI:15378"/>
        <dbReference type="ChEBI" id="CHEBI:58754"/>
        <dbReference type="ChEBI" id="CHEBI:58805"/>
        <dbReference type="EC" id="3.1.4.52"/>
    </reaction>
</comment>
<keyword evidence="6" id="KW-0378">Hydrolase</keyword>
<reference evidence="12 13" key="1">
    <citation type="submission" date="2018-11" db="EMBL/GenBank/DDBJ databases">
        <title>Vibrio LJC006 sp. nov., isolated from seawater during the bloom of the enteromorpha.</title>
        <authorList>
            <person name="Liang J."/>
        </authorList>
    </citation>
    <scope>NUCLEOTIDE SEQUENCE [LARGE SCALE GENOMIC DNA]</scope>
    <source>
        <strain evidence="12 13">LJC006</strain>
    </source>
</reference>
<name>A0A3N9TKJ6_9VIBR</name>
<dbReference type="AlphaFoldDB" id="A0A3N9TKJ6"/>
<proteinExistence type="predicted"/>
<keyword evidence="13" id="KW-1185">Reference proteome</keyword>
<dbReference type="EC" id="3.1.4.52" evidence="2"/>
<accession>A0A3N9TKJ6</accession>
<feature type="domain" description="EAL" evidence="11">
    <location>
        <begin position="261"/>
        <end position="513"/>
    </location>
</feature>
<dbReference type="PANTHER" id="PTHR33121">
    <property type="entry name" value="CYCLIC DI-GMP PHOSPHODIESTERASE PDEF"/>
    <property type="match status" value="1"/>
</dbReference>
<dbReference type="Pfam" id="PF12792">
    <property type="entry name" value="CSS-motif"/>
    <property type="match status" value="1"/>
</dbReference>
<organism evidence="12 13">
    <name type="scientific">Vibrio viridaestus</name>
    <dbReference type="NCBI Taxonomy" id="2487322"/>
    <lineage>
        <taxon>Bacteria</taxon>
        <taxon>Pseudomonadati</taxon>
        <taxon>Pseudomonadota</taxon>
        <taxon>Gammaproteobacteria</taxon>
        <taxon>Vibrionales</taxon>
        <taxon>Vibrionaceae</taxon>
        <taxon>Vibrio</taxon>
    </lineage>
</organism>
<dbReference type="SMART" id="SM00052">
    <property type="entry name" value="EAL"/>
    <property type="match status" value="1"/>
</dbReference>
<dbReference type="InterPro" id="IPR001633">
    <property type="entry name" value="EAL_dom"/>
</dbReference>
<feature type="transmembrane region" description="Helical" evidence="10">
    <location>
        <begin position="20"/>
        <end position="39"/>
    </location>
</feature>
<dbReference type="Proteomes" id="UP000281112">
    <property type="component" value="Unassembled WGS sequence"/>
</dbReference>
<evidence type="ECO:0000313" key="13">
    <source>
        <dbReference type="Proteomes" id="UP000281112"/>
    </source>
</evidence>
<dbReference type="InterPro" id="IPR024744">
    <property type="entry name" value="CSS-motif_dom"/>
</dbReference>
<keyword evidence="5 10" id="KW-0812">Transmembrane</keyword>
<gene>
    <name evidence="12" type="ORF">EES38_00870</name>
</gene>
<keyword evidence="7 10" id="KW-1133">Transmembrane helix</keyword>
<dbReference type="InterPro" id="IPR035919">
    <property type="entry name" value="EAL_sf"/>
</dbReference>
<evidence type="ECO:0000256" key="5">
    <source>
        <dbReference type="ARBA" id="ARBA00022692"/>
    </source>
</evidence>
<evidence type="ECO:0000256" key="2">
    <source>
        <dbReference type="ARBA" id="ARBA00012282"/>
    </source>
</evidence>
<dbReference type="GO" id="GO:0071111">
    <property type="term" value="F:cyclic-guanylate-specific phosphodiesterase activity"/>
    <property type="evidence" value="ECO:0007669"/>
    <property type="project" value="UniProtKB-EC"/>
</dbReference>
<dbReference type="GO" id="GO:0005886">
    <property type="term" value="C:plasma membrane"/>
    <property type="evidence" value="ECO:0007669"/>
    <property type="project" value="UniProtKB-SubCell"/>
</dbReference>
<evidence type="ECO:0000256" key="10">
    <source>
        <dbReference type="SAM" id="Phobius"/>
    </source>
</evidence>
<evidence type="ECO:0000256" key="9">
    <source>
        <dbReference type="ARBA" id="ARBA00034290"/>
    </source>
</evidence>
<evidence type="ECO:0000256" key="3">
    <source>
        <dbReference type="ARBA" id="ARBA00022475"/>
    </source>
</evidence>